<dbReference type="AlphaFoldDB" id="A0A7W9AVQ2"/>
<name>A0A7W9AVQ2_9HYPH</name>
<sequence>MPTATQTASKPITLSAIARDMLMQADGDMNRAATAFASFGEADASARGEMLFYAARKLLAEVPQVQRAAILSERAATISEPFLKAPERMQNAAKAARERLVLAKGALQSSLYELLYSIGGTTKPLREWTGTEIIGHAEIELAKGATAVRNARFLRSVGYAAGAAKVGEAVSPDDLERMKADADASEV</sequence>
<gene>
    <name evidence="1" type="ORF">FHS76_001344</name>
</gene>
<protein>
    <submittedName>
        <fullName evidence="1">Uncharacterized protein</fullName>
    </submittedName>
</protein>
<organism evidence="1 2">
    <name type="scientific">Brucella daejeonensis</name>
    <dbReference type="NCBI Taxonomy" id="659015"/>
    <lineage>
        <taxon>Bacteria</taxon>
        <taxon>Pseudomonadati</taxon>
        <taxon>Pseudomonadota</taxon>
        <taxon>Alphaproteobacteria</taxon>
        <taxon>Hyphomicrobiales</taxon>
        <taxon>Brucellaceae</taxon>
        <taxon>Brucella/Ochrobactrum group</taxon>
        <taxon>Brucella</taxon>
    </lineage>
</organism>
<evidence type="ECO:0000313" key="1">
    <source>
        <dbReference type="EMBL" id="MBB5701493.1"/>
    </source>
</evidence>
<keyword evidence="2" id="KW-1185">Reference proteome</keyword>
<dbReference type="Proteomes" id="UP000555546">
    <property type="component" value="Unassembled WGS sequence"/>
</dbReference>
<accession>A0A7W9AVQ2</accession>
<dbReference type="EMBL" id="JACIJG010000004">
    <property type="protein sequence ID" value="MBB5701493.1"/>
    <property type="molecule type" value="Genomic_DNA"/>
</dbReference>
<reference evidence="1 2" key="1">
    <citation type="submission" date="2020-08" db="EMBL/GenBank/DDBJ databases">
        <title>Genomic Encyclopedia of Type Strains, Phase IV (KMG-IV): sequencing the most valuable type-strain genomes for metagenomic binning, comparative biology and taxonomic classification.</title>
        <authorList>
            <person name="Goeker M."/>
        </authorList>
    </citation>
    <scope>NUCLEOTIDE SEQUENCE [LARGE SCALE GENOMIC DNA]</scope>
    <source>
        <strain evidence="1 2">DSM 26944</strain>
    </source>
</reference>
<proteinExistence type="predicted"/>
<comment type="caution">
    <text evidence="1">The sequence shown here is derived from an EMBL/GenBank/DDBJ whole genome shotgun (WGS) entry which is preliminary data.</text>
</comment>
<evidence type="ECO:0000313" key="2">
    <source>
        <dbReference type="Proteomes" id="UP000555546"/>
    </source>
</evidence>
<dbReference type="RefSeq" id="WP_182511759.1">
    <property type="nucleotide sequence ID" value="NZ_JACIJG010000004.1"/>
</dbReference>